<dbReference type="Pfam" id="PF08279">
    <property type="entry name" value="HTH_11"/>
    <property type="match status" value="1"/>
</dbReference>
<dbReference type="Gene3D" id="3.30.1340.20">
    <property type="entry name" value="3H domain"/>
    <property type="match status" value="1"/>
</dbReference>
<evidence type="ECO:0000259" key="3">
    <source>
        <dbReference type="Pfam" id="PF08279"/>
    </source>
</evidence>
<organism evidence="4 5">
    <name type="scientific">Enterococcus saccharolyticus subsp. saccharolyticus ATCC 43076</name>
    <dbReference type="NCBI Taxonomy" id="1139996"/>
    <lineage>
        <taxon>Bacteria</taxon>
        <taxon>Bacillati</taxon>
        <taxon>Bacillota</taxon>
        <taxon>Bacilli</taxon>
        <taxon>Lactobacillales</taxon>
        <taxon>Enterococcaceae</taxon>
        <taxon>Enterococcus</taxon>
    </lineage>
</organism>
<dbReference type="EMBL" id="AHYT01000001">
    <property type="protein sequence ID" value="EOT30555.1"/>
    <property type="molecule type" value="Genomic_DNA"/>
</dbReference>
<reference evidence="4 5" key="1">
    <citation type="submission" date="2013-03" db="EMBL/GenBank/DDBJ databases">
        <title>The Genome Sequence of Enterococcus saccharolyticus ATCC_43076 (Illumina only assembly).</title>
        <authorList>
            <consortium name="The Broad Institute Genomics Platform"/>
            <consortium name="The Broad Institute Genome Sequencing Center for Infectious Disease"/>
            <person name="Earl A."/>
            <person name="Russ C."/>
            <person name="Gilmore M."/>
            <person name="Surin D."/>
            <person name="Walker B."/>
            <person name="Young S."/>
            <person name="Zeng Q."/>
            <person name="Gargeya S."/>
            <person name="Fitzgerald M."/>
            <person name="Haas B."/>
            <person name="Abouelleil A."/>
            <person name="Allen A.W."/>
            <person name="Alvarado L."/>
            <person name="Arachchi H.M."/>
            <person name="Berlin A.M."/>
            <person name="Chapman S.B."/>
            <person name="Gainer-Dewar J."/>
            <person name="Goldberg J."/>
            <person name="Griggs A."/>
            <person name="Gujja S."/>
            <person name="Hansen M."/>
            <person name="Howarth C."/>
            <person name="Imamovic A."/>
            <person name="Ireland A."/>
            <person name="Larimer J."/>
            <person name="McCowan C."/>
            <person name="Murphy C."/>
            <person name="Pearson M."/>
            <person name="Poon T.W."/>
            <person name="Priest M."/>
            <person name="Roberts A."/>
            <person name="Saif S."/>
            <person name="Shea T."/>
            <person name="Sisk P."/>
            <person name="Sykes S."/>
            <person name="Wortman J."/>
            <person name="Nusbaum C."/>
            <person name="Birren B."/>
        </authorList>
    </citation>
    <scope>NUCLEOTIDE SEQUENCE [LARGE SCALE GENOMIC DNA]</scope>
    <source>
        <strain evidence="4 5">ATCC 43076</strain>
    </source>
</reference>
<dbReference type="InterPro" id="IPR013196">
    <property type="entry name" value="HTH_11"/>
</dbReference>
<evidence type="ECO:0000256" key="1">
    <source>
        <dbReference type="PIRSR" id="PIRSR037847-1"/>
    </source>
</evidence>
<proteinExistence type="predicted"/>
<feature type="binding site" evidence="1">
    <location>
        <position position="142"/>
    </location>
    <ligand>
        <name>Ni(2+)</name>
        <dbReference type="ChEBI" id="CHEBI:49786"/>
    </ligand>
</feature>
<dbReference type="Gene3D" id="1.10.10.10">
    <property type="entry name" value="Winged helix-like DNA-binding domain superfamily/Winged helix DNA-binding domain"/>
    <property type="match status" value="1"/>
</dbReference>
<dbReference type="InterPro" id="IPR036388">
    <property type="entry name" value="WH-like_DNA-bd_sf"/>
</dbReference>
<dbReference type="HOGENOM" id="CLU_108798_0_0_9"/>
<feature type="binding site" evidence="1">
    <location>
        <position position="144"/>
    </location>
    <ligand>
        <name>Ni(2+)</name>
        <dbReference type="ChEBI" id="CHEBI:49786"/>
    </ligand>
</feature>
<accession>S0JPU2</accession>
<comment type="caution">
    <text evidence="4">The sequence shown here is derived from an EMBL/GenBank/DDBJ whole genome shotgun (WGS) entry which is preliminary data.</text>
</comment>
<dbReference type="PATRIC" id="fig|1139996.3.peg.251"/>
<dbReference type="SUPFAM" id="SSF46785">
    <property type="entry name" value="Winged helix' DNA-binding domain"/>
    <property type="match status" value="1"/>
</dbReference>
<dbReference type="SUPFAM" id="SSF75500">
    <property type="entry name" value="Putative transcriptional regulator TM1602, C-terminal domain"/>
    <property type="match status" value="1"/>
</dbReference>
<dbReference type="PIRSF" id="PIRSF037847">
    <property type="entry name" value="NiaR"/>
    <property type="match status" value="1"/>
</dbReference>
<evidence type="ECO:0000313" key="5">
    <source>
        <dbReference type="Proteomes" id="UP000014136"/>
    </source>
</evidence>
<feature type="domain" description="3H" evidence="2">
    <location>
        <begin position="71"/>
        <end position="167"/>
    </location>
</feature>
<dbReference type="PANTHER" id="PTHR40068:SF1">
    <property type="entry name" value="TRANSCRIPTION REPRESSOR NIAR-RELATED"/>
    <property type="match status" value="1"/>
</dbReference>
<dbReference type="InterPro" id="IPR026043">
    <property type="entry name" value="NadR"/>
</dbReference>
<dbReference type="eggNOG" id="COG1827">
    <property type="taxonomic scope" value="Bacteria"/>
</dbReference>
<dbReference type="InterPro" id="IPR004173">
    <property type="entry name" value="3H_domain"/>
</dbReference>
<dbReference type="PANTHER" id="PTHR40068">
    <property type="entry name" value="TRANSCRIPTION REPRESSOR NIAR-RELATED"/>
    <property type="match status" value="1"/>
</dbReference>
<protein>
    <recommendedName>
        <fullName evidence="6">Transcriptional regulator</fullName>
    </recommendedName>
</protein>
<evidence type="ECO:0000313" key="4">
    <source>
        <dbReference type="EMBL" id="EOT30555.1"/>
    </source>
</evidence>
<dbReference type="InterPro" id="IPR035922">
    <property type="entry name" value="3H_dom_sf"/>
</dbReference>
<dbReference type="Proteomes" id="UP000014136">
    <property type="component" value="Unassembled WGS sequence"/>
</dbReference>
<dbReference type="OrthoDB" id="9792661at2"/>
<dbReference type="STRING" id="41997.RV16_GL000448"/>
<feature type="binding site" evidence="1">
    <location>
        <position position="75"/>
    </location>
    <ligand>
        <name>Ni(2+)</name>
        <dbReference type="ChEBI" id="CHEBI:49786"/>
    </ligand>
</feature>
<dbReference type="InterPro" id="IPR036390">
    <property type="entry name" value="WH_DNA-bd_sf"/>
</dbReference>
<feature type="domain" description="Helix-turn-helix type 11" evidence="3">
    <location>
        <begin position="6"/>
        <end position="59"/>
    </location>
</feature>
<gene>
    <name evidence="4" type="ORF">OMQ_00259</name>
</gene>
<keyword evidence="5" id="KW-1185">Reference proteome</keyword>
<sequence length="170" mass="19219">MEGTKRRQLILEQLAQTIQPISASRFAKEFGVSRQIIVGDIALLRASGEEIIATARGYKREKISCAKERKIAVQHSEAQTRAELETIVSLGGEVVDVIVAHELYGELVGQLQISSMQDIELFMKNYKKSHARLLSHLTDGIHLHTIRYKDDEMFENIEKALAEKGILYQQ</sequence>
<dbReference type="GO" id="GO:0046872">
    <property type="term" value="F:metal ion binding"/>
    <property type="evidence" value="ECO:0007669"/>
    <property type="project" value="UniProtKB-KW"/>
</dbReference>
<dbReference type="AlphaFoldDB" id="S0JPU2"/>
<feature type="binding site" evidence="1">
    <location>
        <position position="83"/>
    </location>
    <ligand>
        <name>Ni(2+)</name>
        <dbReference type="ChEBI" id="CHEBI:49786"/>
    </ligand>
</feature>
<evidence type="ECO:0008006" key="6">
    <source>
        <dbReference type="Google" id="ProtNLM"/>
    </source>
</evidence>
<keyword evidence="1" id="KW-0533">Nickel</keyword>
<name>S0JPU2_9ENTE</name>
<dbReference type="Pfam" id="PF02829">
    <property type="entry name" value="3H"/>
    <property type="match status" value="1"/>
</dbReference>
<dbReference type="RefSeq" id="WP_016174070.1">
    <property type="nucleotide sequence ID" value="NZ_KE136389.1"/>
</dbReference>
<evidence type="ECO:0000259" key="2">
    <source>
        <dbReference type="Pfam" id="PF02829"/>
    </source>
</evidence>
<keyword evidence="1" id="KW-0479">Metal-binding</keyword>